<evidence type="ECO:0000313" key="6">
    <source>
        <dbReference type="Proteomes" id="UP000199092"/>
    </source>
</evidence>
<dbReference type="NCBIfam" id="TIGR00724">
    <property type="entry name" value="urea_amlyse_rel"/>
    <property type="match status" value="1"/>
</dbReference>
<evidence type="ECO:0000259" key="4">
    <source>
        <dbReference type="SMART" id="SM00797"/>
    </source>
</evidence>
<evidence type="ECO:0000313" key="5">
    <source>
        <dbReference type="EMBL" id="SDT22515.1"/>
    </source>
</evidence>
<evidence type="ECO:0000256" key="2">
    <source>
        <dbReference type="ARBA" id="ARBA00022801"/>
    </source>
</evidence>
<accession>A0A1H1YMF4</accession>
<dbReference type="PANTHER" id="PTHR43309:SF3">
    <property type="entry name" value="5-OXOPROLINASE SUBUNIT C"/>
    <property type="match status" value="1"/>
</dbReference>
<organism evidence="5 6">
    <name type="scientific">Friedmanniella luteola</name>
    <dbReference type="NCBI Taxonomy" id="546871"/>
    <lineage>
        <taxon>Bacteria</taxon>
        <taxon>Bacillati</taxon>
        <taxon>Actinomycetota</taxon>
        <taxon>Actinomycetes</taxon>
        <taxon>Propionibacteriales</taxon>
        <taxon>Nocardioidaceae</taxon>
        <taxon>Friedmanniella</taxon>
    </lineage>
</organism>
<dbReference type="SUPFAM" id="SSF50891">
    <property type="entry name" value="Cyclophilin-like"/>
    <property type="match status" value="1"/>
</dbReference>
<dbReference type="InterPro" id="IPR003778">
    <property type="entry name" value="CT_A_B"/>
</dbReference>
<dbReference type="GO" id="GO:0016787">
    <property type="term" value="F:hydrolase activity"/>
    <property type="evidence" value="ECO:0007669"/>
    <property type="project" value="UniProtKB-KW"/>
</dbReference>
<keyword evidence="3" id="KW-0067">ATP-binding</keyword>
<dbReference type="STRING" id="546871.SAMN04488543_3355"/>
<keyword evidence="1" id="KW-0547">Nucleotide-binding</keyword>
<dbReference type="EMBL" id="LT629749">
    <property type="protein sequence ID" value="SDT22515.1"/>
    <property type="molecule type" value="Genomic_DNA"/>
</dbReference>
<dbReference type="PANTHER" id="PTHR43309">
    <property type="entry name" value="5-OXOPROLINASE SUBUNIT C"/>
    <property type="match status" value="1"/>
</dbReference>
<dbReference type="SMART" id="SM00797">
    <property type="entry name" value="AHS2"/>
    <property type="match status" value="1"/>
</dbReference>
<evidence type="ECO:0000256" key="3">
    <source>
        <dbReference type="ARBA" id="ARBA00022840"/>
    </source>
</evidence>
<keyword evidence="2" id="KW-0378">Hydrolase</keyword>
<feature type="domain" description="Carboxyltransferase" evidence="4">
    <location>
        <begin position="26"/>
        <end position="281"/>
    </location>
</feature>
<gene>
    <name evidence="5" type="ORF">SAMN04488543_3355</name>
</gene>
<dbReference type="InterPro" id="IPR029000">
    <property type="entry name" value="Cyclophilin-like_dom_sf"/>
</dbReference>
<proteinExistence type="predicted"/>
<dbReference type="InterPro" id="IPR052708">
    <property type="entry name" value="PxpC"/>
</dbReference>
<name>A0A1H1YMF4_9ACTN</name>
<reference evidence="5 6" key="1">
    <citation type="submission" date="2016-10" db="EMBL/GenBank/DDBJ databases">
        <authorList>
            <person name="de Groot N.N."/>
        </authorList>
    </citation>
    <scope>NUCLEOTIDE SEQUENCE [LARGE SCALE GENOMIC DNA]</scope>
    <source>
        <strain evidence="5 6">DSM 21741</strain>
    </source>
</reference>
<sequence length="282" mass="28273">MSAALVVEATGPAALLQDLGRPGLAHLGVSPSGAADRAAHRLANRLVGNDEGAATLEVTLGGLVVRATATVFVAVTGAPTTVRVDGAPTASHTTLVLRTGSRLLVEPPPRGLRNHVAVRGGLAVPAVLGSRSRDVLAGLGPAPLAVGDVLPVGTPTAPLPDADRAPAPTPPAGLAVRPGPRRDWFAADAWTTLLGTVWTVTADVDRVAVRLSGPALARTVTAELPSEGLVRGAVQVPASGQPLLFGPDHPVTGGYPVLAVLTSSAADAAAQLRPGDPVRFVG</sequence>
<evidence type="ECO:0000256" key="1">
    <source>
        <dbReference type="ARBA" id="ARBA00022741"/>
    </source>
</evidence>
<protein>
    <submittedName>
        <fullName evidence="5">Biotin-dependent carboxylase uncharacterized domain-containing protein</fullName>
    </submittedName>
</protein>
<dbReference type="AlphaFoldDB" id="A0A1H1YMF4"/>
<dbReference type="GO" id="GO:0005524">
    <property type="term" value="F:ATP binding"/>
    <property type="evidence" value="ECO:0007669"/>
    <property type="project" value="UniProtKB-KW"/>
</dbReference>
<keyword evidence="6" id="KW-1185">Reference proteome</keyword>
<dbReference type="Proteomes" id="UP000199092">
    <property type="component" value="Chromosome I"/>
</dbReference>
<dbReference type="RefSeq" id="WP_091414228.1">
    <property type="nucleotide sequence ID" value="NZ_LT629749.1"/>
</dbReference>
<dbReference type="OrthoDB" id="9768696at2"/>
<dbReference type="Gene3D" id="2.40.100.10">
    <property type="entry name" value="Cyclophilin-like"/>
    <property type="match status" value="1"/>
</dbReference>
<dbReference type="Pfam" id="PF02626">
    <property type="entry name" value="CT_A_B"/>
    <property type="match status" value="1"/>
</dbReference>